<dbReference type="InterPro" id="IPR050280">
    <property type="entry name" value="OMP_Chaperone_SurA"/>
</dbReference>
<dbReference type="RefSeq" id="WP_116622469.1">
    <property type="nucleotide sequence ID" value="NZ_QURN01000002.1"/>
</dbReference>
<dbReference type="GO" id="GO:0003755">
    <property type="term" value="F:peptidyl-prolyl cis-trans isomerase activity"/>
    <property type="evidence" value="ECO:0007669"/>
    <property type="project" value="UniProtKB-KW"/>
</dbReference>
<keyword evidence="1 3" id="KW-0732">Signal</keyword>
<gene>
    <name evidence="5" type="ORF">DY251_03080</name>
</gene>
<dbReference type="InterPro" id="IPR027304">
    <property type="entry name" value="Trigger_fact/SurA_dom_sf"/>
</dbReference>
<protein>
    <submittedName>
        <fullName evidence="5">Peptidylprolyl isomerase</fullName>
    </submittedName>
</protein>
<feature type="domain" description="SurA N-terminal" evidence="4">
    <location>
        <begin position="34"/>
        <end position="133"/>
    </location>
</feature>
<dbReference type="EMBL" id="QURN01000002">
    <property type="protein sequence ID" value="RFC69093.1"/>
    <property type="molecule type" value="Genomic_DNA"/>
</dbReference>
<accession>A0A371XIP9</accession>
<dbReference type="PANTHER" id="PTHR47637">
    <property type="entry name" value="CHAPERONE SURA"/>
    <property type="match status" value="1"/>
</dbReference>
<evidence type="ECO:0000259" key="4">
    <source>
        <dbReference type="Pfam" id="PF09312"/>
    </source>
</evidence>
<keyword evidence="6" id="KW-1185">Reference proteome</keyword>
<evidence type="ECO:0000256" key="3">
    <source>
        <dbReference type="SAM" id="SignalP"/>
    </source>
</evidence>
<dbReference type="Pfam" id="PF09312">
    <property type="entry name" value="SurA_N"/>
    <property type="match status" value="1"/>
</dbReference>
<evidence type="ECO:0000256" key="2">
    <source>
        <dbReference type="ARBA" id="ARBA00023110"/>
    </source>
</evidence>
<dbReference type="Gene3D" id="1.10.4030.10">
    <property type="entry name" value="Porin chaperone SurA, peptide-binding domain"/>
    <property type="match status" value="1"/>
</dbReference>
<keyword evidence="2" id="KW-0697">Rotamase</keyword>
<organism evidence="5 6">
    <name type="scientific">Mesorhizobium denitrificans</name>
    <dbReference type="NCBI Taxonomy" id="2294114"/>
    <lineage>
        <taxon>Bacteria</taxon>
        <taxon>Pseudomonadati</taxon>
        <taxon>Pseudomonadota</taxon>
        <taxon>Alphaproteobacteria</taxon>
        <taxon>Hyphomicrobiales</taxon>
        <taxon>Phyllobacteriaceae</taxon>
        <taxon>Mesorhizobium</taxon>
    </lineage>
</organism>
<evidence type="ECO:0000313" key="5">
    <source>
        <dbReference type="EMBL" id="RFC69093.1"/>
    </source>
</evidence>
<dbReference type="AlphaFoldDB" id="A0A371XIP9"/>
<comment type="caution">
    <text evidence="5">The sequence shown here is derived from an EMBL/GenBank/DDBJ whole genome shotgun (WGS) entry which is preliminary data.</text>
</comment>
<dbReference type="SUPFAM" id="SSF109998">
    <property type="entry name" value="Triger factor/SurA peptide-binding domain-like"/>
    <property type="match status" value="1"/>
</dbReference>
<evidence type="ECO:0000313" key="6">
    <source>
        <dbReference type="Proteomes" id="UP000262379"/>
    </source>
</evidence>
<name>A0A371XIP9_9HYPH</name>
<dbReference type="Proteomes" id="UP000262379">
    <property type="component" value="Unassembled WGS sequence"/>
</dbReference>
<feature type="signal peptide" evidence="3">
    <location>
        <begin position="1"/>
        <end position="30"/>
    </location>
</feature>
<feature type="chain" id="PRO_5016820048" evidence="3">
    <location>
        <begin position="31"/>
        <end position="312"/>
    </location>
</feature>
<dbReference type="InterPro" id="IPR015391">
    <property type="entry name" value="SurA_N"/>
</dbReference>
<proteinExistence type="predicted"/>
<sequence length="312" mass="34362">MLGIKKRMVVFSLMAAVATATLGTAAPAFASEIKYVVNGQAITSYDLQRRVAFLKLQRAKGNLNQQAADQMIEQALKRAEMKRMNVNITDKAVDDAYARFATNNKMTLPQLDTVMSKSGVTKSHFKDFIRAQMGWGQVVSRKAGGDGDGRVTEQEAVRRMLQQGGQKPKATEYMLQQVIFVVPAKERGKMGARRREAEAMRARFNGCNASRSLAKGLIDVTVRDLGRVLEPQLPNEWADSIKATRAGGATPVRETERGIEFIGICSAREVSDDRVAQMVFQQEANGGADAGGDDMSKKFLKELRDKAKIVQQ</sequence>
<keyword evidence="5" id="KW-0413">Isomerase</keyword>
<evidence type="ECO:0000256" key="1">
    <source>
        <dbReference type="ARBA" id="ARBA00022729"/>
    </source>
</evidence>
<reference evidence="6" key="1">
    <citation type="submission" date="2018-08" db="EMBL/GenBank/DDBJ databases">
        <authorList>
            <person name="Im W.T."/>
        </authorList>
    </citation>
    <scope>NUCLEOTIDE SEQUENCE [LARGE SCALE GENOMIC DNA]</scope>
    <source>
        <strain evidence="6">LA-28</strain>
    </source>
</reference>
<dbReference type="PANTHER" id="PTHR47637:SF1">
    <property type="entry name" value="CHAPERONE SURA"/>
    <property type="match status" value="1"/>
</dbReference>